<dbReference type="Pfam" id="PF06186">
    <property type="entry name" value="DUF992"/>
    <property type="match status" value="1"/>
</dbReference>
<keyword evidence="1" id="KW-0732">Signal</keyword>
<dbReference type="AlphaFoldDB" id="A0A6N9SZ96"/>
<dbReference type="RefSeq" id="WP_163462619.1">
    <property type="nucleotide sequence ID" value="NZ_JAAAMG010000005.1"/>
</dbReference>
<evidence type="ECO:0000313" key="3">
    <source>
        <dbReference type="Proteomes" id="UP000469011"/>
    </source>
</evidence>
<reference evidence="2 3" key="1">
    <citation type="submission" date="2020-01" db="EMBL/GenBank/DDBJ databases">
        <title>Jiella pacifica sp. nov.</title>
        <authorList>
            <person name="Xue Z."/>
            <person name="Zhu S."/>
            <person name="Chen J."/>
            <person name="Yang J."/>
        </authorList>
    </citation>
    <scope>NUCLEOTIDE SEQUENCE [LARGE SCALE GENOMIC DNA]</scope>
    <source>
        <strain evidence="2 3">40Bstr34</strain>
    </source>
</reference>
<gene>
    <name evidence="2" type="ORF">GTK09_08215</name>
</gene>
<protein>
    <submittedName>
        <fullName evidence="2">DUF992 domain-containing protein</fullName>
    </submittedName>
</protein>
<dbReference type="EMBL" id="JAAAMG010000005">
    <property type="protein sequence ID" value="NDW04414.1"/>
    <property type="molecule type" value="Genomic_DNA"/>
</dbReference>
<dbReference type="InterPro" id="IPR009333">
    <property type="entry name" value="DUF992"/>
</dbReference>
<feature type="chain" id="PRO_5026743195" evidence="1">
    <location>
        <begin position="28"/>
        <end position="187"/>
    </location>
</feature>
<proteinExistence type="predicted"/>
<evidence type="ECO:0000313" key="2">
    <source>
        <dbReference type="EMBL" id="NDW04414.1"/>
    </source>
</evidence>
<comment type="caution">
    <text evidence="2">The sequence shown here is derived from an EMBL/GenBank/DDBJ whole genome shotgun (WGS) entry which is preliminary data.</text>
</comment>
<dbReference type="Proteomes" id="UP000469011">
    <property type="component" value="Unassembled WGS sequence"/>
</dbReference>
<sequence>MKNRHIPLALAAATALSLPLFAMPASAAVEAGTLGCHSKGSTGFIVGSSEELVCEFTPAGGGAREVYAGTLDTFGLDVGVTGRTVMTWAVVMADGNAYSQSALAGTYVGATAEASALVGGGANVLVGGANDSYTLQPLSLQAQEGINAALGVSKLTLQPAVAVPAAVAPVAVPAQPVSPDGSVVRPE</sequence>
<keyword evidence="3" id="KW-1185">Reference proteome</keyword>
<accession>A0A6N9SZ96</accession>
<feature type="signal peptide" evidence="1">
    <location>
        <begin position="1"/>
        <end position="27"/>
    </location>
</feature>
<organism evidence="2 3">
    <name type="scientific">Jiella pacifica</name>
    <dbReference type="NCBI Taxonomy" id="2696469"/>
    <lineage>
        <taxon>Bacteria</taxon>
        <taxon>Pseudomonadati</taxon>
        <taxon>Pseudomonadota</taxon>
        <taxon>Alphaproteobacteria</taxon>
        <taxon>Hyphomicrobiales</taxon>
        <taxon>Aurantimonadaceae</taxon>
        <taxon>Jiella</taxon>
    </lineage>
</organism>
<name>A0A6N9SZ96_9HYPH</name>
<evidence type="ECO:0000256" key="1">
    <source>
        <dbReference type="SAM" id="SignalP"/>
    </source>
</evidence>